<dbReference type="GO" id="GO:0016020">
    <property type="term" value="C:membrane"/>
    <property type="evidence" value="ECO:0007669"/>
    <property type="project" value="UniProtKB-SubCell"/>
</dbReference>
<proteinExistence type="inferred from homology"/>
<keyword evidence="9" id="KW-0676">Redox-active center</keyword>
<comment type="subcellular location">
    <subcellularLocation>
        <location evidence="1">Membrane</location>
        <topology evidence="1">Multi-pass membrane protein</topology>
    </subcellularLocation>
</comment>
<evidence type="ECO:0000256" key="2">
    <source>
        <dbReference type="ARBA" id="ARBA00006214"/>
    </source>
</evidence>
<feature type="transmembrane region" description="Helical" evidence="11">
    <location>
        <begin position="118"/>
        <end position="138"/>
    </location>
</feature>
<evidence type="ECO:0000256" key="5">
    <source>
        <dbReference type="ARBA" id="ARBA00022989"/>
    </source>
</evidence>
<dbReference type="Pfam" id="PF07884">
    <property type="entry name" value="VKOR"/>
    <property type="match status" value="1"/>
</dbReference>
<evidence type="ECO:0000256" key="8">
    <source>
        <dbReference type="ARBA" id="ARBA00023157"/>
    </source>
</evidence>
<keyword evidence="3 11" id="KW-0812">Transmembrane</keyword>
<evidence type="ECO:0000256" key="7">
    <source>
        <dbReference type="ARBA" id="ARBA00023136"/>
    </source>
</evidence>
<name>A0A4Q2SA85_9ACTN</name>
<dbReference type="Proteomes" id="UP000293291">
    <property type="component" value="Unassembled WGS sequence"/>
</dbReference>
<evidence type="ECO:0000259" key="12">
    <source>
        <dbReference type="SMART" id="SM00756"/>
    </source>
</evidence>
<feature type="transmembrane region" description="Helical" evidence="11">
    <location>
        <begin position="93"/>
        <end position="112"/>
    </location>
</feature>
<evidence type="ECO:0000313" key="13">
    <source>
        <dbReference type="EMBL" id="RYB97749.1"/>
    </source>
</evidence>
<evidence type="ECO:0000256" key="3">
    <source>
        <dbReference type="ARBA" id="ARBA00022692"/>
    </source>
</evidence>
<feature type="transmembrane region" description="Helical" evidence="11">
    <location>
        <begin position="195"/>
        <end position="215"/>
    </location>
</feature>
<reference evidence="13 14" key="1">
    <citation type="submission" date="2019-01" db="EMBL/GenBank/DDBJ databases">
        <title>Novel species of Nocardioides.</title>
        <authorList>
            <person name="Liu Q."/>
            <person name="Xin Y.-H."/>
        </authorList>
    </citation>
    <scope>NUCLEOTIDE SEQUENCE [LARGE SCALE GENOMIC DNA]</scope>
    <source>
        <strain evidence="13 14">CGMCC 4.6875</strain>
    </source>
</reference>
<evidence type="ECO:0000256" key="9">
    <source>
        <dbReference type="ARBA" id="ARBA00023284"/>
    </source>
</evidence>
<dbReference type="InterPro" id="IPR041714">
    <property type="entry name" value="VKOR_Actinobacteria"/>
</dbReference>
<keyword evidence="5 11" id="KW-1133">Transmembrane helix</keyword>
<organism evidence="13 14">
    <name type="scientific">Nocardioides ganghwensis</name>
    <dbReference type="NCBI Taxonomy" id="252230"/>
    <lineage>
        <taxon>Bacteria</taxon>
        <taxon>Bacillati</taxon>
        <taxon>Actinomycetota</taxon>
        <taxon>Actinomycetes</taxon>
        <taxon>Propionibacteriales</taxon>
        <taxon>Nocardioidaceae</taxon>
        <taxon>Nocardioides</taxon>
    </lineage>
</organism>
<dbReference type="GO" id="GO:0016491">
    <property type="term" value="F:oxidoreductase activity"/>
    <property type="evidence" value="ECO:0007669"/>
    <property type="project" value="UniProtKB-KW"/>
</dbReference>
<keyword evidence="6" id="KW-0560">Oxidoreductase</keyword>
<protein>
    <submittedName>
        <fullName evidence="13">Vitamin K epoxide reductase family protein</fullName>
    </submittedName>
</protein>
<dbReference type="InterPro" id="IPR012932">
    <property type="entry name" value="VKOR"/>
</dbReference>
<dbReference type="AlphaFoldDB" id="A0A4Q2SA85"/>
<feature type="region of interest" description="Disordered" evidence="10">
    <location>
        <begin position="1"/>
        <end position="21"/>
    </location>
</feature>
<keyword evidence="4" id="KW-0874">Quinone</keyword>
<evidence type="ECO:0000256" key="10">
    <source>
        <dbReference type="SAM" id="MobiDB-lite"/>
    </source>
</evidence>
<evidence type="ECO:0000256" key="4">
    <source>
        <dbReference type="ARBA" id="ARBA00022719"/>
    </source>
</evidence>
<keyword evidence="8" id="KW-1015">Disulfide bond</keyword>
<feature type="transmembrane region" description="Helical" evidence="11">
    <location>
        <begin position="145"/>
        <end position="165"/>
    </location>
</feature>
<keyword evidence="14" id="KW-1185">Reference proteome</keyword>
<keyword evidence="7 11" id="KW-0472">Membrane</keyword>
<feature type="transmembrane region" description="Helical" evidence="11">
    <location>
        <begin position="32"/>
        <end position="52"/>
    </location>
</feature>
<evidence type="ECO:0000256" key="6">
    <source>
        <dbReference type="ARBA" id="ARBA00023002"/>
    </source>
</evidence>
<sequence length="219" mass="23284">MPEDGGDMTPHRGDPLAMSTYATTGEPQERPLAIGLLVGGLVGLVAAAVLLVERIRLAEDSGYVPTCSINPVLSCGNVMESAQASLLGFPNPVIGVAAFPVVIATGAAMLAGARLARWYWAGLQAGVTLAMVFVAWLVFQSLYRIGALCPYCMVVWAVVIPLFWYVTARNAAAGVLGAPSGGWLGSVLRDWRGPLVFGTFLLVVLLVLERFWSYWSSLV</sequence>
<dbReference type="EMBL" id="SDWU01000026">
    <property type="protein sequence ID" value="RYB97749.1"/>
    <property type="molecule type" value="Genomic_DNA"/>
</dbReference>
<accession>A0A4Q2SA85</accession>
<dbReference type="InterPro" id="IPR038354">
    <property type="entry name" value="VKOR_sf"/>
</dbReference>
<evidence type="ECO:0000313" key="14">
    <source>
        <dbReference type="Proteomes" id="UP000293291"/>
    </source>
</evidence>
<dbReference type="OrthoDB" id="9783799at2"/>
<dbReference type="GO" id="GO:0048038">
    <property type="term" value="F:quinone binding"/>
    <property type="evidence" value="ECO:0007669"/>
    <property type="project" value="UniProtKB-KW"/>
</dbReference>
<dbReference type="CDD" id="cd12922">
    <property type="entry name" value="VKOR_5"/>
    <property type="match status" value="1"/>
</dbReference>
<evidence type="ECO:0000256" key="1">
    <source>
        <dbReference type="ARBA" id="ARBA00004141"/>
    </source>
</evidence>
<comment type="similarity">
    <text evidence="2">Belongs to the VKOR family.</text>
</comment>
<gene>
    <name evidence="13" type="ORF">EUA07_19020</name>
</gene>
<dbReference type="Gene3D" id="1.20.1440.130">
    <property type="entry name" value="VKOR domain"/>
    <property type="match status" value="1"/>
</dbReference>
<dbReference type="SMART" id="SM00756">
    <property type="entry name" value="VKc"/>
    <property type="match status" value="1"/>
</dbReference>
<evidence type="ECO:0000256" key="11">
    <source>
        <dbReference type="SAM" id="Phobius"/>
    </source>
</evidence>
<comment type="caution">
    <text evidence="13">The sequence shown here is derived from an EMBL/GenBank/DDBJ whole genome shotgun (WGS) entry which is preliminary data.</text>
</comment>
<feature type="domain" description="Vitamin K epoxide reductase" evidence="12">
    <location>
        <begin position="29"/>
        <end position="170"/>
    </location>
</feature>